<dbReference type="InterPro" id="IPR041920">
    <property type="entry name" value="ROS/MUCR_sf"/>
</dbReference>
<feature type="compositionally biased region" description="Low complexity" evidence="2">
    <location>
        <begin position="172"/>
        <end position="200"/>
    </location>
</feature>
<evidence type="ECO:0000313" key="4">
    <source>
        <dbReference type="Proteomes" id="UP000621447"/>
    </source>
</evidence>
<protein>
    <submittedName>
        <fullName evidence="3">MucR family transcriptional regulator</fullName>
    </submittedName>
</protein>
<evidence type="ECO:0000256" key="2">
    <source>
        <dbReference type="SAM" id="MobiDB-lite"/>
    </source>
</evidence>
<comment type="similarity">
    <text evidence="1">Belongs to the ros/MucR family.</text>
</comment>
<name>A0ABX2JL50_9SPHN</name>
<sequence>MLIFTTRRVDHPRASDIYTRVKKEPGSVNEDVTTNNTVELATELTIAWLSNPNTRAASEDVPAFLQQMHQAVSNLTGAATPESTEEPETEYTPAVSVRKSLASKDHIISLIDGKPYKTLRRHLAGQGLTPDEYRQRYGLKPDYPMVAENYSEARRDMAKKIGLGRKAKADAAEPAATTDEAEAPAPRRGRKAAAAAATEA</sequence>
<dbReference type="Gene3D" id="1.10.10.1550">
    <property type="entry name" value="ROS/MUCR transcriptional regulator protein"/>
    <property type="match status" value="1"/>
</dbReference>
<keyword evidence="4" id="KW-1185">Reference proteome</keyword>
<evidence type="ECO:0000256" key="1">
    <source>
        <dbReference type="ARBA" id="ARBA00007031"/>
    </source>
</evidence>
<feature type="region of interest" description="Disordered" evidence="2">
    <location>
        <begin position="164"/>
        <end position="200"/>
    </location>
</feature>
<accession>A0ABX2JL50</accession>
<dbReference type="InterPro" id="IPR008807">
    <property type="entry name" value="ROS_MUCR"/>
</dbReference>
<dbReference type="EMBL" id="JABULH010000001">
    <property type="protein sequence ID" value="NTS63837.1"/>
    <property type="molecule type" value="Genomic_DNA"/>
</dbReference>
<organism evidence="3 4">
    <name type="scientific">Sphingomonas hominis</name>
    <dbReference type="NCBI Taxonomy" id="2741495"/>
    <lineage>
        <taxon>Bacteria</taxon>
        <taxon>Pseudomonadati</taxon>
        <taxon>Pseudomonadota</taxon>
        <taxon>Alphaproteobacteria</taxon>
        <taxon>Sphingomonadales</taxon>
        <taxon>Sphingomonadaceae</taxon>
        <taxon>Sphingomonas</taxon>
    </lineage>
</organism>
<dbReference type="Proteomes" id="UP000621447">
    <property type="component" value="Unassembled WGS sequence"/>
</dbReference>
<dbReference type="Pfam" id="PF05443">
    <property type="entry name" value="ROS_MUCR"/>
    <property type="match status" value="1"/>
</dbReference>
<evidence type="ECO:0000313" key="3">
    <source>
        <dbReference type="EMBL" id="NTS63837.1"/>
    </source>
</evidence>
<gene>
    <name evidence="3" type="ORF">HRV97_01510</name>
</gene>
<comment type="caution">
    <text evidence="3">The sequence shown here is derived from an EMBL/GenBank/DDBJ whole genome shotgun (WGS) entry which is preliminary data.</text>
</comment>
<proteinExistence type="inferred from homology"/>
<reference evidence="3 4" key="1">
    <citation type="submission" date="2020-06" db="EMBL/GenBank/DDBJ databases">
        <title>Sphingomonas hominis sp. nov., a member of the Sphingomonas, isolated from the hair of a 22-year-old girl.</title>
        <authorList>
            <person name="Zhang D.-F."/>
            <person name="Cui X.-W."/>
        </authorList>
    </citation>
    <scope>NUCLEOTIDE SEQUENCE [LARGE SCALE GENOMIC DNA]</scope>
    <source>
        <strain evidence="3 4">HHU CXW</strain>
    </source>
</reference>
<feature type="region of interest" description="Disordered" evidence="2">
    <location>
        <begin position="75"/>
        <end position="94"/>
    </location>
</feature>